<dbReference type="EMBL" id="CAJVQB010118836">
    <property type="protein sequence ID" value="CAG8853012.1"/>
    <property type="molecule type" value="Genomic_DNA"/>
</dbReference>
<protein>
    <submittedName>
        <fullName evidence="1">16798_t:CDS:1</fullName>
    </submittedName>
</protein>
<evidence type="ECO:0000313" key="2">
    <source>
        <dbReference type="Proteomes" id="UP000789901"/>
    </source>
</evidence>
<evidence type="ECO:0000313" key="1">
    <source>
        <dbReference type="EMBL" id="CAG8853012.1"/>
    </source>
</evidence>
<accession>A0ABN7XCW6</accession>
<feature type="non-terminal residue" evidence="1">
    <location>
        <position position="62"/>
    </location>
</feature>
<feature type="non-terminal residue" evidence="1">
    <location>
        <position position="1"/>
    </location>
</feature>
<sequence length="62" mass="7372">WNNFTPAYLNKLCNTSLHQPQPTKSEYTIPRSIWTIPINHNKEDIVSIDQNERDERENEMSN</sequence>
<keyword evidence="2" id="KW-1185">Reference proteome</keyword>
<proteinExistence type="predicted"/>
<reference evidence="1 2" key="1">
    <citation type="submission" date="2021-06" db="EMBL/GenBank/DDBJ databases">
        <authorList>
            <person name="Kallberg Y."/>
            <person name="Tangrot J."/>
            <person name="Rosling A."/>
        </authorList>
    </citation>
    <scope>NUCLEOTIDE SEQUENCE [LARGE SCALE GENOMIC DNA]</scope>
    <source>
        <strain evidence="1 2">120-4 pot B 10/14</strain>
    </source>
</reference>
<gene>
    <name evidence="1" type="ORF">GMARGA_LOCUS41833</name>
</gene>
<dbReference type="Proteomes" id="UP000789901">
    <property type="component" value="Unassembled WGS sequence"/>
</dbReference>
<organism evidence="1 2">
    <name type="scientific">Gigaspora margarita</name>
    <dbReference type="NCBI Taxonomy" id="4874"/>
    <lineage>
        <taxon>Eukaryota</taxon>
        <taxon>Fungi</taxon>
        <taxon>Fungi incertae sedis</taxon>
        <taxon>Mucoromycota</taxon>
        <taxon>Glomeromycotina</taxon>
        <taxon>Glomeromycetes</taxon>
        <taxon>Diversisporales</taxon>
        <taxon>Gigasporaceae</taxon>
        <taxon>Gigaspora</taxon>
    </lineage>
</organism>
<name>A0ABN7XCW6_GIGMA</name>
<comment type="caution">
    <text evidence="1">The sequence shown here is derived from an EMBL/GenBank/DDBJ whole genome shotgun (WGS) entry which is preliminary data.</text>
</comment>